<reference evidence="1" key="2">
    <citation type="submission" date="2020-09" db="EMBL/GenBank/DDBJ databases">
        <authorList>
            <person name="Sun Q."/>
            <person name="Zhou Y."/>
        </authorList>
    </citation>
    <scope>NUCLEOTIDE SEQUENCE</scope>
    <source>
        <strain evidence="1">CGMCC 1.15448</strain>
    </source>
</reference>
<name>A0A8J2UHI7_9BACT</name>
<gene>
    <name evidence="1" type="ORF">GCM10011511_48340</name>
</gene>
<organism evidence="1 2">
    <name type="scientific">Puia dinghuensis</name>
    <dbReference type="NCBI Taxonomy" id="1792502"/>
    <lineage>
        <taxon>Bacteria</taxon>
        <taxon>Pseudomonadati</taxon>
        <taxon>Bacteroidota</taxon>
        <taxon>Chitinophagia</taxon>
        <taxon>Chitinophagales</taxon>
        <taxon>Chitinophagaceae</taxon>
        <taxon>Puia</taxon>
    </lineage>
</organism>
<sequence length="138" mass="14906">MVGGGGGYQGEDGGEAGDGAVGEIGGAAAGSGRLGIIENKDLLNRITALYTKDFPWIISLNDNATSLLMNSLIPYLAAHLQLDAHDNMKVTNFEEVLKQSQMRILLNELNLWQNNAAAYERGIEDCEKIIEEIGKEVK</sequence>
<keyword evidence="2" id="KW-1185">Reference proteome</keyword>
<dbReference type="AlphaFoldDB" id="A0A8J2UHI7"/>
<protein>
    <submittedName>
        <fullName evidence="1">Uncharacterized protein</fullName>
    </submittedName>
</protein>
<reference evidence="1" key="1">
    <citation type="journal article" date="2014" name="Int. J. Syst. Evol. Microbiol.">
        <title>Complete genome sequence of Corynebacterium casei LMG S-19264T (=DSM 44701T), isolated from a smear-ripened cheese.</title>
        <authorList>
            <consortium name="US DOE Joint Genome Institute (JGI-PGF)"/>
            <person name="Walter F."/>
            <person name="Albersmeier A."/>
            <person name="Kalinowski J."/>
            <person name="Ruckert C."/>
        </authorList>
    </citation>
    <scope>NUCLEOTIDE SEQUENCE</scope>
    <source>
        <strain evidence="1">CGMCC 1.15448</strain>
    </source>
</reference>
<comment type="caution">
    <text evidence="1">The sequence shown here is derived from an EMBL/GenBank/DDBJ whole genome shotgun (WGS) entry which is preliminary data.</text>
</comment>
<dbReference type="EMBL" id="BMJC01000005">
    <property type="protein sequence ID" value="GGB18873.1"/>
    <property type="molecule type" value="Genomic_DNA"/>
</dbReference>
<evidence type="ECO:0000313" key="1">
    <source>
        <dbReference type="EMBL" id="GGB18873.1"/>
    </source>
</evidence>
<dbReference type="Proteomes" id="UP000607559">
    <property type="component" value="Unassembled WGS sequence"/>
</dbReference>
<accession>A0A8J2UHI7</accession>
<proteinExistence type="predicted"/>
<evidence type="ECO:0000313" key="2">
    <source>
        <dbReference type="Proteomes" id="UP000607559"/>
    </source>
</evidence>